<comment type="caution">
    <text evidence="2">The sequence shown here is derived from an EMBL/GenBank/DDBJ whole genome shotgun (WGS) entry which is preliminary data.</text>
</comment>
<evidence type="ECO:0000313" key="2">
    <source>
        <dbReference type="EMBL" id="PZO20936.1"/>
    </source>
</evidence>
<gene>
    <name evidence="2" type="ORF">DCF25_05665</name>
</gene>
<dbReference type="InterPro" id="IPR001173">
    <property type="entry name" value="Glyco_trans_2-like"/>
</dbReference>
<dbReference type="PANTHER" id="PTHR43646:SF6">
    <property type="entry name" value="PRE-MYCOFACTOCIN GLYCOSYLTRANSFERASE"/>
    <property type="match status" value="1"/>
</dbReference>
<sequence>MNPLVSVIIPVYNDARRLRVCLNCLQAQRYSPFEVIVVDNGSEDLAAMVSAVADCPAARLVCETLPGSYAARNRGISVAKGKVLAFTDADCVPSASWIEAGVAALRSHPNCGLVVGAVEIVMHNPQHPVELFESVMALSQQKFVTQDHYGATANVFTWAAVFEQVGRFNPALKSSGDVEWGQRVFAAGYAQVYAAQARVQHPARSSFAQLARQASRHAGGFYDLRCRQAESVWAGNLAFCKLVGFHLMPPVRFAFKMAGHPELKGVREKVKVVMTLVFVRWVTVRTLVGLRMGGVSERV</sequence>
<dbReference type="InterPro" id="IPR029044">
    <property type="entry name" value="Nucleotide-diphossugar_trans"/>
</dbReference>
<evidence type="ECO:0000313" key="3">
    <source>
        <dbReference type="Proteomes" id="UP000249354"/>
    </source>
</evidence>
<proteinExistence type="predicted"/>
<dbReference type="Gene3D" id="3.90.550.10">
    <property type="entry name" value="Spore Coat Polysaccharide Biosynthesis Protein SpsA, Chain A"/>
    <property type="match status" value="1"/>
</dbReference>
<feature type="domain" description="Glycosyltransferase 2-like" evidence="1">
    <location>
        <begin position="6"/>
        <end position="119"/>
    </location>
</feature>
<evidence type="ECO:0000259" key="1">
    <source>
        <dbReference type="Pfam" id="PF00535"/>
    </source>
</evidence>
<dbReference type="Proteomes" id="UP000249354">
    <property type="component" value="Unassembled WGS sequence"/>
</dbReference>
<dbReference type="SUPFAM" id="SSF53448">
    <property type="entry name" value="Nucleotide-diphospho-sugar transferases"/>
    <property type="match status" value="1"/>
</dbReference>
<accession>A0A2W4UI31</accession>
<dbReference type="GO" id="GO:0016740">
    <property type="term" value="F:transferase activity"/>
    <property type="evidence" value="ECO:0007669"/>
    <property type="project" value="UniProtKB-KW"/>
</dbReference>
<organism evidence="2 3">
    <name type="scientific">Leptolyngbya foveolarum</name>
    <dbReference type="NCBI Taxonomy" id="47253"/>
    <lineage>
        <taxon>Bacteria</taxon>
        <taxon>Bacillati</taxon>
        <taxon>Cyanobacteriota</taxon>
        <taxon>Cyanophyceae</taxon>
        <taxon>Leptolyngbyales</taxon>
        <taxon>Leptolyngbyaceae</taxon>
        <taxon>Leptolyngbya group</taxon>
        <taxon>Leptolyngbya</taxon>
    </lineage>
</organism>
<keyword evidence="2" id="KW-0808">Transferase</keyword>
<dbReference type="AlphaFoldDB" id="A0A2W4UI31"/>
<reference evidence="2 3" key="2">
    <citation type="submission" date="2018-06" db="EMBL/GenBank/DDBJ databases">
        <title>Metagenomic assembly of (sub)arctic Cyanobacteria and their associated microbiome from non-axenic cultures.</title>
        <authorList>
            <person name="Baurain D."/>
        </authorList>
    </citation>
    <scope>NUCLEOTIDE SEQUENCE [LARGE SCALE GENOMIC DNA]</scope>
    <source>
        <strain evidence="2">ULC129bin1</strain>
    </source>
</reference>
<dbReference type="Pfam" id="PF00535">
    <property type="entry name" value="Glycos_transf_2"/>
    <property type="match status" value="1"/>
</dbReference>
<dbReference type="CDD" id="cd00761">
    <property type="entry name" value="Glyco_tranf_GTA_type"/>
    <property type="match status" value="1"/>
</dbReference>
<name>A0A2W4UI31_9CYAN</name>
<dbReference type="PANTHER" id="PTHR43646">
    <property type="entry name" value="GLYCOSYLTRANSFERASE"/>
    <property type="match status" value="1"/>
</dbReference>
<protein>
    <submittedName>
        <fullName evidence="2">Glycosyl transferase family 2</fullName>
    </submittedName>
</protein>
<dbReference type="EMBL" id="QBMC01000024">
    <property type="protein sequence ID" value="PZO20936.1"/>
    <property type="molecule type" value="Genomic_DNA"/>
</dbReference>
<reference evidence="3" key="1">
    <citation type="submission" date="2018-04" db="EMBL/GenBank/DDBJ databases">
        <authorList>
            <person name="Cornet L."/>
        </authorList>
    </citation>
    <scope>NUCLEOTIDE SEQUENCE [LARGE SCALE GENOMIC DNA]</scope>
</reference>